<reference evidence="1 2" key="1">
    <citation type="submission" date="2007-04" db="EMBL/GenBank/DDBJ databases">
        <title>Complete genome sequence of Burkholderia multivorans ATCC 17616.</title>
        <authorList>
            <person name="Ohtsubo Y."/>
            <person name="Yamashita A."/>
            <person name="Kurokawa K."/>
            <person name="Takami H."/>
            <person name="Yuhara S."/>
            <person name="Nishiyama E."/>
            <person name="Endo R."/>
            <person name="Miyazaki R."/>
            <person name="Ono A."/>
            <person name="Yano K."/>
            <person name="Ito M."/>
            <person name="Sota M."/>
            <person name="Yuji N."/>
            <person name="Hattori M."/>
            <person name="Tsuda M."/>
        </authorList>
    </citation>
    <scope>NUCLEOTIDE SEQUENCE [LARGE SCALE GENOMIC DNA]</scope>
    <source>
        <strain evidence="2">ATCC 17616 / 249</strain>
    </source>
</reference>
<accession>A0A0H3KNL3</accession>
<dbReference type="Gene3D" id="1.20.120.450">
    <property type="entry name" value="dinb family like domain"/>
    <property type="match status" value="1"/>
</dbReference>
<organism evidence="1 2">
    <name type="scientific">Burkholderia multivorans (strain ATCC 17616 / 249)</name>
    <dbReference type="NCBI Taxonomy" id="395019"/>
    <lineage>
        <taxon>Bacteria</taxon>
        <taxon>Pseudomonadati</taxon>
        <taxon>Pseudomonadota</taxon>
        <taxon>Betaproteobacteria</taxon>
        <taxon>Burkholderiales</taxon>
        <taxon>Burkholderiaceae</taxon>
        <taxon>Burkholderia</taxon>
        <taxon>Burkholderia cepacia complex</taxon>
    </lineage>
</organism>
<dbReference type="KEGG" id="bmj:BMULJ_01665"/>
<dbReference type="AlphaFoldDB" id="A0A0H3KNL3"/>
<evidence type="ECO:0008006" key="3">
    <source>
        <dbReference type="Google" id="ProtNLM"/>
    </source>
</evidence>
<dbReference type="SUPFAM" id="SSF109854">
    <property type="entry name" value="DinB/YfiT-like putative metalloenzymes"/>
    <property type="match status" value="1"/>
</dbReference>
<evidence type="ECO:0000313" key="2">
    <source>
        <dbReference type="Proteomes" id="UP000008815"/>
    </source>
</evidence>
<evidence type="ECO:0000313" key="1">
    <source>
        <dbReference type="EMBL" id="BAG43586.1"/>
    </source>
</evidence>
<proteinExistence type="predicted"/>
<dbReference type="STRING" id="395019.BMULJ_01665"/>
<gene>
    <name evidence="1" type="ordered locus">BMULJ_01665</name>
</gene>
<keyword evidence="2" id="KW-1185">Reference proteome</keyword>
<dbReference type="EMBL" id="AP009385">
    <property type="protein sequence ID" value="BAG43586.1"/>
    <property type="molecule type" value="Genomic_DNA"/>
</dbReference>
<dbReference type="RefSeq" id="WP_012467619.1">
    <property type="nucleotide sequence ID" value="NC_010084.1"/>
</dbReference>
<name>A0A0H3KNL3_BURM1</name>
<sequence length="210" mass="22876">MRHGVDAAIVMRSIIHWRARVSPTQLLVPTFSQLLRAQSAWLDKAAAHWRAAGDDPDALMTLKLAPDMYPLAAQVRFSCFQAMEPVHRLRGERLPEPLLALRQAGWHADAQPGSLGDAQGILAGTLAFLGELAPDALDGGAALPVALELPNGTAFDMTGEQYARDWALPQFYFHAITAYAILRHHGVDLGKADYVPHMLAYVRPGTIPQG</sequence>
<dbReference type="Pfam" id="PF09351">
    <property type="entry name" value="DUF1993"/>
    <property type="match status" value="1"/>
</dbReference>
<dbReference type="PANTHER" id="PTHR36922:SF1">
    <property type="entry name" value="DUF1993 DOMAIN-CONTAINING PROTEIN"/>
    <property type="match status" value="1"/>
</dbReference>
<dbReference type="InterPro" id="IPR034660">
    <property type="entry name" value="DinB/YfiT-like"/>
</dbReference>
<dbReference type="eggNOG" id="COG3812">
    <property type="taxonomic scope" value="Bacteria"/>
</dbReference>
<dbReference type="HOGENOM" id="CLU_090929_0_0_4"/>
<dbReference type="Proteomes" id="UP000008815">
    <property type="component" value="Chromosome 1"/>
</dbReference>
<dbReference type="PANTHER" id="PTHR36922">
    <property type="entry name" value="BLL2446 PROTEIN"/>
    <property type="match status" value="1"/>
</dbReference>
<dbReference type="InterPro" id="IPR018531">
    <property type="entry name" value="DUF1993"/>
</dbReference>
<protein>
    <recommendedName>
        <fullName evidence="3">DUF1993 domain-containing protein</fullName>
    </recommendedName>
</protein>